<keyword evidence="3" id="KW-1185">Reference proteome</keyword>
<feature type="compositionally biased region" description="Acidic residues" evidence="1">
    <location>
        <begin position="37"/>
        <end position="47"/>
    </location>
</feature>
<sequence>MGVLDRLRDWLGGLTGGTDDGSTMDGAAPEPSADATEPADDGDDADDADRGPDAEADEGLDPAAVTETRSAATDEAVEALRDVRTSAADPAGDEDGKDPSAGGENGSSAGDADDWVAGDGGGPSADDEATDHTNS</sequence>
<organism evidence="2 3">
    <name type="scientific">Halorubrum tibetense</name>
    <dbReference type="NCBI Taxonomy" id="175631"/>
    <lineage>
        <taxon>Archaea</taxon>
        <taxon>Methanobacteriati</taxon>
        <taxon>Methanobacteriota</taxon>
        <taxon>Stenosarchaea group</taxon>
        <taxon>Halobacteria</taxon>
        <taxon>Halobacteriales</taxon>
        <taxon>Haloferacaceae</taxon>
        <taxon>Halorubrum</taxon>
    </lineage>
</organism>
<dbReference type="EMBL" id="JBHSWW010000231">
    <property type="protein sequence ID" value="MFC6754288.1"/>
    <property type="molecule type" value="Genomic_DNA"/>
</dbReference>
<gene>
    <name evidence="2" type="ORF">ACFQEU_12570</name>
</gene>
<evidence type="ECO:0000313" key="2">
    <source>
        <dbReference type="EMBL" id="MFC6754288.1"/>
    </source>
</evidence>
<proteinExistence type="predicted"/>
<dbReference type="RefSeq" id="WP_379782644.1">
    <property type="nucleotide sequence ID" value="NZ_JBHSWW010000231.1"/>
</dbReference>
<comment type="caution">
    <text evidence="2">The sequence shown here is derived from an EMBL/GenBank/DDBJ whole genome shotgun (WGS) entry which is preliminary data.</text>
</comment>
<reference evidence="2 3" key="1">
    <citation type="journal article" date="2019" name="Int. J. Syst. Evol. Microbiol.">
        <title>The Global Catalogue of Microorganisms (GCM) 10K type strain sequencing project: providing services to taxonomists for standard genome sequencing and annotation.</title>
        <authorList>
            <consortium name="The Broad Institute Genomics Platform"/>
            <consortium name="The Broad Institute Genome Sequencing Center for Infectious Disease"/>
            <person name="Wu L."/>
            <person name="Ma J."/>
        </authorList>
    </citation>
    <scope>NUCLEOTIDE SEQUENCE [LARGE SCALE GENOMIC DNA]</scope>
    <source>
        <strain evidence="2 3">CGMCC 1.3239</strain>
    </source>
</reference>
<dbReference type="AlphaFoldDB" id="A0ABD5SFJ9"/>
<name>A0ABD5SFJ9_9EURY</name>
<evidence type="ECO:0000256" key="1">
    <source>
        <dbReference type="SAM" id="MobiDB-lite"/>
    </source>
</evidence>
<accession>A0ABD5SFJ9</accession>
<feature type="region of interest" description="Disordered" evidence="1">
    <location>
        <begin position="1"/>
        <end position="135"/>
    </location>
</feature>
<protein>
    <submittedName>
        <fullName evidence="2">Uncharacterized protein</fullName>
    </submittedName>
</protein>
<evidence type="ECO:0000313" key="3">
    <source>
        <dbReference type="Proteomes" id="UP001596442"/>
    </source>
</evidence>
<dbReference type="Proteomes" id="UP001596442">
    <property type="component" value="Unassembled WGS sequence"/>
</dbReference>